<dbReference type="InterPro" id="IPR011335">
    <property type="entry name" value="Restrct_endonuc-II-like"/>
</dbReference>
<dbReference type="SMART" id="SM00927">
    <property type="entry name" value="MutH"/>
    <property type="match status" value="1"/>
</dbReference>
<dbReference type="GO" id="GO:0016787">
    <property type="term" value="F:hydrolase activity"/>
    <property type="evidence" value="ECO:0007669"/>
    <property type="project" value="UniProtKB-KW"/>
</dbReference>
<evidence type="ECO:0000256" key="1">
    <source>
        <dbReference type="ARBA" id="ARBA00022722"/>
    </source>
</evidence>
<sequence>MGQHVDANLNESRSYSTLEEVMGILTGAAGKTFRELDKTGRAEALANKGALGNIIEESVLGYPVNSDAEADIQIGNSRYELKVTPLKHVRKGKETSAKERLVIDIINYMKLVQEKDFESSQMWGKAKNIILVYYYDDRTDTKRELRVDCTVLLAYLMQYSPEDVATIRQDWKLIRDKVASGHADELSESDTNYLAACTKGANASTLRDAPAPLDSPKGLIRAKQRAFSFKTSYMTAIARRLLHSDSGESLRLAPEQALEDYLRNKFSRYFGKTTGAIARDLGLMSITPKQFNSQLALGMIGSKQKAIGKVEQFAKANVTGVKTIVMYEGVDRPQEHMSFRQISEEEWAELGDASVEWHDSFLYQFFEENRFLFMVFRASGMRRSQSSKTADIFTDAFLWNMPEADIEKYVRPVWEWLHEAMVAKKPLHYGRGTNELPGPSFNNVFHIRPKGKDGNDTVLLPNGERITKQAFWLDRRYVAKIVSSRYGWH</sequence>
<dbReference type="AlphaFoldDB" id="A0A6I1GB78"/>
<keyword evidence="3" id="KW-0378">Hydrolase</keyword>
<evidence type="ECO:0000313" key="5">
    <source>
        <dbReference type="EMBL" id="KAB7788815.1"/>
    </source>
</evidence>
<evidence type="ECO:0000313" key="6">
    <source>
        <dbReference type="Proteomes" id="UP000468413"/>
    </source>
</evidence>
<evidence type="ECO:0000259" key="4">
    <source>
        <dbReference type="SMART" id="SM00927"/>
    </source>
</evidence>
<dbReference type="Gene3D" id="3.40.600.10">
    <property type="entry name" value="DNA mismatch repair MutH/Restriction endonuclease, type II"/>
    <property type="match status" value="2"/>
</dbReference>
<dbReference type="NCBIfam" id="NF040973">
    <property type="entry name" value="restrict_Sau3AI"/>
    <property type="match status" value="1"/>
</dbReference>
<dbReference type="RefSeq" id="WP_152209184.1">
    <property type="nucleotide sequence ID" value="NZ_WBVS01000002.1"/>
</dbReference>
<dbReference type="CDD" id="cd22355">
    <property type="entry name" value="Sau3AI_C"/>
    <property type="match status" value="1"/>
</dbReference>
<dbReference type="Proteomes" id="UP000468413">
    <property type="component" value="Unassembled WGS sequence"/>
</dbReference>
<comment type="caution">
    <text evidence="5">The sequence shown here is derived from an EMBL/GenBank/DDBJ whole genome shotgun (WGS) entry which is preliminary data.</text>
</comment>
<dbReference type="GO" id="GO:0004519">
    <property type="term" value="F:endonuclease activity"/>
    <property type="evidence" value="ECO:0007669"/>
    <property type="project" value="UniProtKB-KW"/>
</dbReference>
<evidence type="ECO:0000256" key="2">
    <source>
        <dbReference type="ARBA" id="ARBA00022759"/>
    </source>
</evidence>
<keyword evidence="1" id="KW-0540">Nuclease</keyword>
<dbReference type="GO" id="GO:0003677">
    <property type="term" value="F:DNA binding"/>
    <property type="evidence" value="ECO:0007669"/>
    <property type="project" value="InterPro"/>
</dbReference>
<dbReference type="InterPro" id="IPR037057">
    <property type="entry name" value="DNA_rep_MutH/T2_RE_sf"/>
</dbReference>
<reference evidence="5 6" key="1">
    <citation type="submission" date="2019-09" db="EMBL/GenBank/DDBJ databases">
        <title>Characterization of the phylogenetic diversity of two novel species belonging to the genus Bifidobacterium: Bifidobacterium cebidarum sp. nov. and Bifidobacterium leontopitheci sp. nov.</title>
        <authorList>
            <person name="Lugli G.A."/>
            <person name="Duranti S."/>
            <person name="Milani C."/>
            <person name="Turroni F."/>
            <person name="Ventura M."/>
        </authorList>
    </citation>
    <scope>NUCLEOTIDE SEQUENCE [LARGE SCALE GENOMIC DNA]</scope>
    <source>
        <strain evidence="5 6">LMG 31469</strain>
    </source>
</reference>
<dbReference type="Pfam" id="PF02976">
    <property type="entry name" value="MutH"/>
    <property type="match status" value="1"/>
</dbReference>
<keyword evidence="6" id="KW-1185">Reference proteome</keyword>
<proteinExistence type="predicted"/>
<dbReference type="EMBL" id="WBVS01000002">
    <property type="protein sequence ID" value="KAB7788815.1"/>
    <property type="molecule type" value="Genomic_DNA"/>
</dbReference>
<keyword evidence="2" id="KW-0255">Endonuclease</keyword>
<dbReference type="InterPro" id="IPR011337">
    <property type="entry name" value="DNA_rep_MutH/RE_typeII_Sau3AI"/>
</dbReference>
<organism evidence="5 6">
    <name type="scientific">Bifidobacterium cebidarum</name>
    <dbReference type="NCBI Taxonomy" id="2650773"/>
    <lineage>
        <taxon>Bacteria</taxon>
        <taxon>Bacillati</taxon>
        <taxon>Actinomycetota</taxon>
        <taxon>Actinomycetes</taxon>
        <taxon>Bifidobacteriales</taxon>
        <taxon>Bifidobacteriaceae</taxon>
        <taxon>Bifidobacterium</taxon>
    </lineage>
</organism>
<dbReference type="CDD" id="cd22356">
    <property type="entry name" value="Sau3AI_N-like"/>
    <property type="match status" value="1"/>
</dbReference>
<feature type="domain" description="DNA mismatch repair MutH/Type II restriction enzyme Sau3AI" evidence="4">
    <location>
        <begin position="62"/>
        <end position="170"/>
    </location>
</feature>
<protein>
    <submittedName>
        <fullName evidence="5">DNA mismatch repair protein MutH</fullName>
    </submittedName>
</protein>
<gene>
    <name evidence="5" type="ORF">F7D08_0549</name>
</gene>
<dbReference type="SUPFAM" id="SSF52980">
    <property type="entry name" value="Restriction endonuclease-like"/>
    <property type="match status" value="2"/>
</dbReference>
<name>A0A6I1GB78_9BIFI</name>
<accession>A0A6I1GB78</accession>
<evidence type="ECO:0000256" key="3">
    <source>
        <dbReference type="ARBA" id="ARBA00022801"/>
    </source>
</evidence>